<dbReference type="EMBL" id="MNCJ02000320">
    <property type="protein sequence ID" value="KAF5807029.1"/>
    <property type="molecule type" value="Genomic_DNA"/>
</dbReference>
<reference evidence="1" key="2">
    <citation type="submission" date="2020-06" db="EMBL/GenBank/DDBJ databases">
        <title>Helianthus annuus Genome sequencing and assembly Release 2.</title>
        <authorList>
            <person name="Gouzy J."/>
            <person name="Langlade N."/>
            <person name="Munos S."/>
        </authorList>
    </citation>
    <scope>NUCLEOTIDE SEQUENCE</scope>
    <source>
        <tissue evidence="1">Leaves</tissue>
    </source>
</reference>
<evidence type="ECO:0000313" key="2">
    <source>
        <dbReference type="Proteomes" id="UP000215914"/>
    </source>
</evidence>
<reference evidence="1" key="1">
    <citation type="journal article" date="2017" name="Nature">
        <title>The sunflower genome provides insights into oil metabolism, flowering and Asterid evolution.</title>
        <authorList>
            <person name="Badouin H."/>
            <person name="Gouzy J."/>
            <person name="Grassa C.J."/>
            <person name="Murat F."/>
            <person name="Staton S.E."/>
            <person name="Cottret L."/>
            <person name="Lelandais-Briere C."/>
            <person name="Owens G.L."/>
            <person name="Carrere S."/>
            <person name="Mayjonade B."/>
            <person name="Legrand L."/>
            <person name="Gill N."/>
            <person name="Kane N.C."/>
            <person name="Bowers J.E."/>
            <person name="Hubner S."/>
            <person name="Bellec A."/>
            <person name="Berard A."/>
            <person name="Berges H."/>
            <person name="Blanchet N."/>
            <person name="Boniface M.C."/>
            <person name="Brunel D."/>
            <person name="Catrice O."/>
            <person name="Chaidir N."/>
            <person name="Claudel C."/>
            <person name="Donnadieu C."/>
            <person name="Faraut T."/>
            <person name="Fievet G."/>
            <person name="Helmstetter N."/>
            <person name="King M."/>
            <person name="Knapp S.J."/>
            <person name="Lai Z."/>
            <person name="Le Paslier M.C."/>
            <person name="Lippi Y."/>
            <person name="Lorenzon L."/>
            <person name="Mandel J.R."/>
            <person name="Marage G."/>
            <person name="Marchand G."/>
            <person name="Marquand E."/>
            <person name="Bret-Mestries E."/>
            <person name="Morien E."/>
            <person name="Nambeesan S."/>
            <person name="Nguyen T."/>
            <person name="Pegot-Espagnet P."/>
            <person name="Pouilly N."/>
            <person name="Raftis F."/>
            <person name="Sallet E."/>
            <person name="Schiex T."/>
            <person name="Thomas J."/>
            <person name="Vandecasteele C."/>
            <person name="Vares D."/>
            <person name="Vear F."/>
            <person name="Vautrin S."/>
            <person name="Crespi M."/>
            <person name="Mangin B."/>
            <person name="Burke J.M."/>
            <person name="Salse J."/>
            <person name="Munos S."/>
            <person name="Vincourt P."/>
            <person name="Rieseberg L.H."/>
            <person name="Langlade N.B."/>
        </authorList>
    </citation>
    <scope>NUCLEOTIDE SEQUENCE</scope>
    <source>
        <tissue evidence="1">Leaves</tissue>
    </source>
</reference>
<dbReference type="Proteomes" id="UP000215914">
    <property type="component" value="Unassembled WGS sequence"/>
</dbReference>
<accession>A0A9K3J1Y8</accession>
<evidence type="ECO:0000313" key="1">
    <source>
        <dbReference type="EMBL" id="KAF5807029.1"/>
    </source>
</evidence>
<proteinExistence type="predicted"/>
<organism evidence="1 2">
    <name type="scientific">Helianthus annuus</name>
    <name type="common">Common sunflower</name>
    <dbReference type="NCBI Taxonomy" id="4232"/>
    <lineage>
        <taxon>Eukaryota</taxon>
        <taxon>Viridiplantae</taxon>
        <taxon>Streptophyta</taxon>
        <taxon>Embryophyta</taxon>
        <taxon>Tracheophyta</taxon>
        <taxon>Spermatophyta</taxon>
        <taxon>Magnoliopsida</taxon>
        <taxon>eudicotyledons</taxon>
        <taxon>Gunneridae</taxon>
        <taxon>Pentapetalae</taxon>
        <taxon>asterids</taxon>
        <taxon>campanulids</taxon>
        <taxon>Asterales</taxon>
        <taxon>Asteraceae</taxon>
        <taxon>Asteroideae</taxon>
        <taxon>Heliantheae alliance</taxon>
        <taxon>Heliantheae</taxon>
        <taxon>Helianthus</taxon>
    </lineage>
</organism>
<dbReference type="AlphaFoldDB" id="A0A9K3J1Y8"/>
<keyword evidence="2" id="KW-1185">Reference proteome</keyword>
<dbReference type="Gramene" id="mRNA:HanXRQr2_Chr05g0228951">
    <property type="protein sequence ID" value="mRNA:HanXRQr2_Chr05g0228951"/>
    <property type="gene ID" value="HanXRQr2_Chr05g0228951"/>
</dbReference>
<comment type="caution">
    <text evidence="1">The sequence shown here is derived from an EMBL/GenBank/DDBJ whole genome shotgun (WGS) entry which is preliminary data.</text>
</comment>
<protein>
    <submittedName>
        <fullName evidence="1">Uncharacterized protein</fullName>
    </submittedName>
</protein>
<name>A0A9K3J1Y8_HELAN</name>
<sequence length="55" mass="6506">MSRTRLPLATFEGYTKRRDWMIILSWLDSYNRLYEAKGLEDYTLALGETLALYIS</sequence>
<gene>
    <name evidence="1" type="ORF">HanXRQr2_Chr05g0228951</name>
</gene>